<dbReference type="CDD" id="cd16914">
    <property type="entry name" value="EcfT"/>
    <property type="match status" value="1"/>
</dbReference>
<accession>A0A5B9DFD1</accession>
<dbReference type="Proteomes" id="UP000321408">
    <property type="component" value="Chromosome"/>
</dbReference>
<evidence type="ECO:0000256" key="5">
    <source>
        <dbReference type="SAM" id="Phobius"/>
    </source>
</evidence>
<dbReference type="EMBL" id="CP042905">
    <property type="protein sequence ID" value="QEE17500.1"/>
    <property type="molecule type" value="Genomic_DNA"/>
</dbReference>
<evidence type="ECO:0000256" key="1">
    <source>
        <dbReference type="ARBA" id="ARBA00004141"/>
    </source>
</evidence>
<evidence type="ECO:0000256" key="4">
    <source>
        <dbReference type="ARBA" id="ARBA00023136"/>
    </source>
</evidence>
<dbReference type="GO" id="GO:0005886">
    <property type="term" value="C:plasma membrane"/>
    <property type="evidence" value="ECO:0007669"/>
    <property type="project" value="UniProtKB-ARBA"/>
</dbReference>
<evidence type="ECO:0000256" key="3">
    <source>
        <dbReference type="ARBA" id="ARBA00022989"/>
    </source>
</evidence>
<keyword evidence="7" id="KW-1185">Reference proteome</keyword>
<feature type="transmembrane region" description="Helical" evidence="5">
    <location>
        <begin position="9"/>
        <end position="29"/>
    </location>
</feature>
<keyword evidence="2 5" id="KW-0812">Transmembrane</keyword>
<dbReference type="AlphaFoldDB" id="A0A5B9DFD1"/>
<keyword evidence="3 5" id="KW-1133">Transmembrane helix</keyword>
<evidence type="ECO:0000313" key="7">
    <source>
        <dbReference type="Proteomes" id="UP000321408"/>
    </source>
</evidence>
<feature type="transmembrane region" description="Helical" evidence="5">
    <location>
        <begin position="35"/>
        <end position="52"/>
    </location>
</feature>
<reference evidence="6 7" key="2">
    <citation type="journal article" date="2024" name="Int. J. Syst. Evol. Microbiol.">
        <title>Promethearchaeum syntrophicum gen. nov., sp. nov., an anaerobic, obligately syntrophic archaeon, the first isolate of the lineage 'Asgard' archaea, and proposal of the new archaeal phylum Promethearchaeota phyl. nov. and kingdom Promethearchaeati regn. nov.</title>
        <authorList>
            <person name="Imachi H."/>
            <person name="Nobu M.K."/>
            <person name="Kato S."/>
            <person name="Takaki Y."/>
            <person name="Miyazaki M."/>
            <person name="Miyata M."/>
            <person name="Ogawara M."/>
            <person name="Saito Y."/>
            <person name="Sakai S."/>
            <person name="Tahara Y.O."/>
            <person name="Takano Y."/>
            <person name="Tasumi E."/>
            <person name="Uematsu K."/>
            <person name="Yoshimura T."/>
            <person name="Itoh T."/>
            <person name="Ohkuma M."/>
            <person name="Takai K."/>
        </authorList>
    </citation>
    <scope>NUCLEOTIDE SEQUENCE [LARGE SCALE GENOMIC DNA]</scope>
    <source>
        <strain evidence="6 7">MK-D1</strain>
    </source>
</reference>
<dbReference type="KEGG" id="psyt:DSAG12_03337"/>
<sequence>MKKEYRYKYGIHPAIKLTILIIFNISTFHPLFYDYRWGFLIFEILLAVMIRLNFQKLKGYIKFLVINFLGFYFLFYFIDFSWIQALLHLFDYFLTISIISLQTFIFYSTTPPFELIIGLKTLKVPGHIAFAISIAISFLPIISNEISEVLVMQQSRGYKFRLINLKPIIIPTILGVIDYSTNLAMSLEARGFKI</sequence>
<feature type="transmembrane region" description="Helical" evidence="5">
    <location>
        <begin position="64"/>
        <end position="83"/>
    </location>
</feature>
<organism evidence="6 7">
    <name type="scientific">Promethearchaeum syntrophicum</name>
    <dbReference type="NCBI Taxonomy" id="2594042"/>
    <lineage>
        <taxon>Archaea</taxon>
        <taxon>Promethearchaeati</taxon>
        <taxon>Promethearchaeota</taxon>
        <taxon>Promethearchaeia</taxon>
        <taxon>Promethearchaeales</taxon>
        <taxon>Promethearchaeaceae</taxon>
        <taxon>Promethearchaeum</taxon>
    </lineage>
</organism>
<dbReference type="GeneID" id="41331304"/>
<dbReference type="InterPro" id="IPR003339">
    <property type="entry name" value="ABC/ECF_trnsptr_transmembrane"/>
</dbReference>
<feature type="transmembrane region" description="Helical" evidence="5">
    <location>
        <begin position="128"/>
        <end position="147"/>
    </location>
</feature>
<keyword evidence="4 5" id="KW-0472">Membrane</keyword>
<gene>
    <name evidence="6" type="ORF">DSAG12_03337</name>
</gene>
<evidence type="ECO:0000256" key="2">
    <source>
        <dbReference type="ARBA" id="ARBA00022692"/>
    </source>
</evidence>
<name>A0A5B9DFD1_9ARCH</name>
<protein>
    <submittedName>
        <fullName evidence="6">Energy-coupling factor transporter transmembrane protein EcfT</fullName>
    </submittedName>
</protein>
<dbReference type="RefSeq" id="WP_162306798.1">
    <property type="nucleotide sequence ID" value="NZ_CP042905.2"/>
</dbReference>
<evidence type="ECO:0000313" key="6">
    <source>
        <dbReference type="EMBL" id="QEE17500.1"/>
    </source>
</evidence>
<reference evidence="6 7" key="1">
    <citation type="journal article" date="2020" name="Nature">
        <title>Isolation of an archaeon at the prokaryote-eukaryote interface.</title>
        <authorList>
            <person name="Imachi H."/>
            <person name="Nobu M.K."/>
            <person name="Nakahara N."/>
            <person name="Morono Y."/>
            <person name="Ogawara M."/>
            <person name="Takaki Y."/>
            <person name="Takano Y."/>
            <person name="Uematsu K."/>
            <person name="Ikuta T."/>
            <person name="Ito M."/>
            <person name="Matsui Y."/>
            <person name="Miyazaki M."/>
            <person name="Murata K."/>
            <person name="Saito Y."/>
            <person name="Sakai S."/>
            <person name="Song C."/>
            <person name="Tasumi E."/>
            <person name="Yamanaka Y."/>
            <person name="Yamaguchi T."/>
            <person name="Kamagata Y."/>
            <person name="Tamaki H."/>
            <person name="Takai K."/>
        </authorList>
    </citation>
    <scope>NUCLEOTIDE SEQUENCE [LARGE SCALE GENOMIC DNA]</scope>
    <source>
        <strain evidence="6 7">MK-D1</strain>
    </source>
</reference>
<dbReference type="Pfam" id="PF02361">
    <property type="entry name" value="CbiQ"/>
    <property type="match status" value="1"/>
</dbReference>
<comment type="subcellular location">
    <subcellularLocation>
        <location evidence="1">Membrane</location>
        <topology evidence="1">Multi-pass membrane protein</topology>
    </subcellularLocation>
</comment>
<proteinExistence type="predicted"/>